<dbReference type="PRINTS" id="PR00039">
    <property type="entry name" value="HTHLYSR"/>
</dbReference>
<comment type="similarity">
    <text evidence="1">Belongs to the LysR transcriptional regulatory family.</text>
</comment>
<dbReference type="Proteomes" id="UP000053235">
    <property type="component" value="Unassembled WGS sequence"/>
</dbReference>
<proteinExistence type="inferred from homology"/>
<dbReference type="InterPro" id="IPR036388">
    <property type="entry name" value="WH-like_DNA-bd_sf"/>
</dbReference>
<dbReference type="EMBL" id="CXWD01000011">
    <property type="protein sequence ID" value="CTQ71970.1"/>
    <property type="molecule type" value="Genomic_DNA"/>
</dbReference>
<evidence type="ECO:0000256" key="2">
    <source>
        <dbReference type="ARBA" id="ARBA00023015"/>
    </source>
</evidence>
<dbReference type="Pfam" id="PF03466">
    <property type="entry name" value="LysR_substrate"/>
    <property type="match status" value="1"/>
</dbReference>
<evidence type="ECO:0000313" key="6">
    <source>
        <dbReference type="EMBL" id="CTQ71970.1"/>
    </source>
</evidence>
<protein>
    <submittedName>
        <fullName evidence="6">Cyn operon transcriptional activator</fullName>
    </submittedName>
</protein>
<dbReference type="SUPFAM" id="SSF53850">
    <property type="entry name" value="Periplasmic binding protein-like II"/>
    <property type="match status" value="1"/>
</dbReference>
<dbReference type="PROSITE" id="PS50931">
    <property type="entry name" value="HTH_LYSR"/>
    <property type="match status" value="1"/>
</dbReference>
<feature type="domain" description="HTH lysR-type" evidence="5">
    <location>
        <begin position="8"/>
        <end position="65"/>
    </location>
</feature>
<dbReference type="Pfam" id="PF00126">
    <property type="entry name" value="HTH_1"/>
    <property type="match status" value="1"/>
</dbReference>
<keyword evidence="7" id="KW-1185">Reference proteome</keyword>
<reference evidence="7" key="1">
    <citation type="submission" date="2015-07" db="EMBL/GenBank/DDBJ databases">
        <authorList>
            <person name="Rodrigo-Torres Lidia"/>
            <person name="Arahal R.David."/>
        </authorList>
    </citation>
    <scope>NUCLEOTIDE SEQUENCE [LARGE SCALE GENOMIC DNA]</scope>
    <source>
        <strain evidence="7">CECT 5112</strain>
    </source>
</reference>
<dbReference type="Gene3D" id="3.40.190.290">
    <property type="match status" value="1"/>
</dbReference>
<dbReference type="GO" id="GO:0003700">
    <property type="term" value="F:DNA-binding transcription factor activity"/>
    <property type="evidence" value="ECO:0007669"/>
    <property type="project" value="InterPro"/>
</dbReference>
<dbReference type="AlphaFoldDB" id="A0A0M7ACN2"/>
<dbReference type="SUPFAM" id="SSF46785">
    <property type="entry name" value="Winged helix' DNA-binding domain"/>
    <property type="match status" value="1"/>
</dbReference>
<evidence type="ECO:0000256" key="4">
    <source>
        <dbReference type="ARBA" id="ARBA00023163"/>
    </source>
</evidence>
<dbReference type="GO" id="GO:0032993">
    <property type="term" value="C:protein-DNA complex"/>
    <property type="evidence" value="ECO:0007669"/>
    <property type="project" value="TreeGrafter"/>
</dbReference>
<evidence type="ECO:0000256" key="3">
    <source>
        <dbReference type="ARBA" id="ARBA00023125"/>
    </source>
</evidence>
<dbReference type="RefSeq" id="WP_144432165.1">
    <property type="nucleotide sequence ID" value="NZ_CXWD01000011.1"/>
</dbReference>
<dbReference type="PANTHER" id="PTHR30346">
    <property type="entry name" value="TRANSCRIPTIONAL DUAL REGULATOR HCAR-RELATED"/>
    <property type="match status" value="1"/>
</dbReference>
<dbReference type="InterPro" id="IPR036390">
    <property type="entry name" value="WH_DNA-bd_sf"/>
</dbReference>
<dbReference type="OrthoDB" id="9791253at2"/>
<dbReference type="PANTHER" id="PTHR30346:SF29">
    <property type="entry name" value="LYSR SUBSTRATE-BINDING"/>
    <property type="match status" value="1"/>
</dbReference>
<dbReference type="STRING" id="388408.LAX5112_02991"/>
<gene>
    <name evidence="6" type="primary">cynR</name>
    <name evidence="6" type="ORF">LAX5112_02991</name>
</gene>
<dbReference type="InterPro" id="IPR005119">
    <property type="entry name" value="LysR_subst-bd"/>
</dbReference>
<keyword evidence="3" id="KW-0238">DNA-binding</keyword>
<accession>A0A0M7ACN2</accession>
<keyword evidence="4" id="KW-0804">Transcription</keyword>
<evidence type="ECO:0000313" key="7">
    <source>
        <dbReference type="Proteomes" id="UP000053235"/>
    </source>
</evidence>
<dbReference type="CDD" id="cd05466">
    <property type="entry name" value="PBP2_LTTR_substrate"/>
    <property type="match status" value="1"/>
</dbReference>
<organism evidence="6 7">
    <name type="scientific">Roseibium alexandrii</name>
    <dbReference type="NCBI Taxonomy" id="388408"/>
    <lineage>
        <taxon>Bacteria</taxon>
        <taxon>Pseudomonadati</taxon>
        <taxon>Pseudomonadota</taxon>
        <taxon>Alphaproteobacteria</taxon>
        <taxon>Hyphomicrobiales</taxon>
        <taxon>Stappiaceae</taxon>
        <taxon>Roseibium</taxon>
    </lineage>
</organism>
<keyword evidence="2" id="KW-0805">Transcription regulation</keyword>
<dbReference type="GO" id="GO:0003677">
    <property type="term" value="F:DNA binding"/>
    <property type="evidence" value="ECO:0007669"/>
    <property type="project" value="UniProtKB-KW"/>
</dbReference>
<name>A0A0M7ACN2_9HYPH</name>
<dbReference type="InterPro" id="IPR000847">
    <property type="entry name" value="LysR_HTH_N"/>
</dbReference>
<evidence type="ECO:0000256" key="1">
    <source>
        <dbReference type="ARBA" id="ARBA00009437"/>
    </source>
</evidence>
<dbReference type="Gene3D" id="1.10.10.10">
    <property type="entry name" value="Winged helix-like DNA-binding domain superfamily/Winged helix DNA-binding domain"/>
    <property type="match status" value="1"/>
</dbReference>
<sequence>MPSDSQDLPLAMVRALRIIGETGSVSEAARALGISQPAVSKGIAQLEKRFGLDLLIRGARPLGLTEEGQALAAFARQADLLQDKALRHLQDVRRDKIGTVRLGSFGSSASFHILPRLLGAFGRKFPGIDVEILEFPDADLETVLRSGGVDAAILADPHKEDLDIFPLVSDELVALVQDNHPLAVRSTVRAEDLCRDPFILTKGGSAPLVEKWFAAAGQTPKVAHTILQVNSILALVNAGLGVSIIAKLALPSEPAGVKVLTLTPAPPRSIILARIDKASRSRAAQTFWQFCESTWT</sequence>
<evidence type="ECO:0000259" key="5">
    <source>
        <dbReference type="PROSITE" id="PS50931"/>
    </source>
</evidence>